<dbReference type="Proteomes" id="UP000295345">
    <property type="component" value="Unassembled WGS sequence"/>
</dbReference>
<dbReference type="AlphaFoldDB" id="A0A4R4TDS0"/>
<evidence type="ECO:0000313" key="3">
    <source>
        <dbReference type="EMBL" id="TDC72459.1"/>
    </source>
</evidence>
<evidence type="ECO:0000259" key="1">
    <source>
        <dbReference type="Pfam" id="PF26035"/>
    </source>
</evidence>
<gene>
    <name evidence="3" type="ORF">E1283_21650</name>
</gene>
<protein>
    <submittedName>
        <fullName evidence="3">Uncharacterized protein</fullName>
    </submittedName>
</protein>
<evidence type="ECO:0000259" key="2">
    <source>
        <dbReference type="Pfam" id="PF26572"/>
    </source>
</evidence>
<organism evidence="3 4">
    <name type="scientific">Streptomyces hainanensis</name>
    <dbReference type="NCBI Taxonomy" id="402648"/>
    <lineage>
        <taxon>Bacteria</taxon>
        <taxon>Bacillati</taxon>
        <taxon>Actinomycetota</taxon>
        <taxon>Actinomycetes</taxon>
        <taxon>Kitasatosporales</taxon>
        <taxon>Streptomycetaceae</taxon>
        <taxon>Streptomyces</taxon>
    </lineage>
</organism>
<comment type="caution">
    <text evidence="3">The sequence shown here is derived from an EMBL/GenBank/DDBJ whole genome shotgun (WGS) entry which is preliminary data.</text>
</comment>
<keyword evidence="4" id="KW-1185">Reference proteome</keyword>
<dbReference type="Pfam" id="PF26572">
    <property type="entry name" value="DUF8185"/>
    <property type="match status" value="1"/>
</dbReference>
<dbReference type="EMBL" id="SMKI01000245">
    <property type="protein sequence ID" value="TDC72459.1"/>
    <property type="molecule type" value="Genomic_DNA"/>
</dbReference>
<name>A0A4R4TDS0_9ACTN</name>
<dbReference type="RefSeq" id="WP_132819782.1">
    <property type="nucleotide sequence ID" value="NZ_SMKI01000245.1"/>
</dbReference>
<sequence>MTYPPRLALAESGEAGDLAAYLGRQLRWDRAAAARLQADGEVVAVFTRPARFDVLAVRPCRLREPATLDVTVSAGELLESIDTDAADAPTVAVPGQVTGPSWAGLLPPRGGWRVEAELPAERVRGAAAAVVGEFRERRERLTPEQSTREALDALAEEIWSRPLPGTPLPLRAVHAAHALGMLRAAEPVAVLSRGAWLRLRTPLGSTAVRRRDAGAPGLGLSVTPL</sequence>
<dbReference type="InterPro" id="IPR058323">
    <property type="entry name" value="DUF8010"/>
</dbReference>
<evidence type="ECO:0000313" key="4">
    <source>
        <dbReference type="Proteomes" id="UP000295345"/>
    </source>
</evidence>
<feature type="domain" description="DUF8185" evidence="2">
    <location>
        <begin position="107"/>
        <end position="212"/>
    </location>
</feature>
<feature type="domain" description="DUF8010" evidence="1">
    <location>
        <begin position="5"/>
        <end position="104"/>
    </location>
</feature>
<dbReference type="Pfam" id="PF26035">
    <property type="entry name" value="DUF8010"/>
    <property type="match status" value="1"/>
</dbReference>
<reference evidence="3 4" key="1">
    <citation type="submission" date="2019-03" db="EMBL/GenBank/DDBJ databases">
        <title>Draft genome sequences of novel Actinobacteria.</title>
        <authorList>
            <person name="Sahin N."/>
            <person name="Ay H."/>
            <person name="Saygin H."/>
        </authorList>
    </citation>
    <scope>NUCLEOTIDE SEQUENCE [LARGE SCALE GENOMIC DNA]</scope>
    <source>
        <strain evidence="3 4">DSM 41900</strain>
    </source>
</reference>
<accession>A0A4R4TDS0</accession>
<dbReference type="OrthoDB" id="4801220at2"/>
<dbReference type="InterPro" id="IPR058498">
    <property type="entry name" value="DUF8185"/>
</dbReference>
<proteinExistence type="predicted"/>